<evidence type="ECO:0000259" key="1">
    <source>
        <dbReference type="Pfam" id="PF01909"/>
    </source>
</evidence>
<sequence length="259" mass="27833">MVYEHAAERFLKALDATLAPDMVRGVYVVGSAALGGWQPGRSDLDVLVVIDRPMTETDLAMVGEMHTLLESTRADDDPHSDGHYVTPNLLGARTETTVPFSVDGVFKAAGGTTDPVLWATLDRHGVTLHGPTASGLKVAPDAAWLREWNHGNLESYWRAHTNYRAQLSSRDPASLIDPYLLAWEVTGPGRLHATIATGEIISKEASADYTAGLFPEYADLCAKAKAYRSGDATVTCTAAEALRAIDLVEAVCDSAKELP</sequence>
<feature type="domain" description="Polymerase nucleotidyl transferase" evidence="1">
    <location>
        <begin position="19"/>
        <end position="58"/>
    </location>
</feature>
<dbReference type="RefSeq" id="WP_212013057.1">
    <property type="nucleotide sequence ID" value="NZ_JAAFYZ010000101.1"/>
</dbReference>
<dbReference type="EMBL" id="JAAFYZ010000101">
    <property type="protein sequence ID" value="MBS2550398.1"/>
    <property type="molecule type" value="Genomic_DNA"/>
</dbReference>
<protein>
    <submittedName>
        <fullName evidence="2">Nucleotidyltransferase domain-containing protein</fullName>
    </submittedName>
</protein>
<name>A0ABS5KWI5_9ACTN</name>
<evidence type="ECO:0000313" key="2">
    <source>
        <dbReference type="EMBL" id="MBS2550398.1"/>
    </source>
</evidence>
<comment type="caution">
    <text evidence="2">The sequence shown here is derived from an EMBL/GenBank/DDBJ whole genome shotgun (WGS) entry which is preliminary data.</text>
</comment>
<evidence type="ECO:0000313" key="3">
    <source>
        <dbReference type="Proteomes" id="UP000730482"/>
    </source>
</evidence>
<dbReference type="InterPro" id="IPR002934">
    <property type="entry name" value="Polymerase_NTP_transf_dom"/>
</dbReference>
<dbReference type="Proteomes" id="UP000730482">
    <property type="component" value="Unassembled WGS sequence"/>
</dbReference>
<gene>
    <name evidence="2" type="ORF">KGQ19_26365</name>
</gene>
<dbReference type="CDD" id="cd05403">
    <property type="entry name" value="NT_KNTase_like"/>
    <property type="match status" value="1"/>
</dbReference>
<proteinExistence type="predicted"/>
<dbReference type="InterPro" id="IPR043519">
    <property type="entry name" value="NT_sf"/>
</dbReference>
<dbReference type="Pfam" id="PF01909">
    <property type="entry name" value="NTP_transf_2"/>
    <property type="match status" value="1"/>
</dbReference>
<dbReference type="SUPFAM" id="SSF81301">
    <property type="entry name" value="Nucleotidyltransferase"/>
    <property type="match status" value="1"/>
</dbReference>
<reference evidence="2 3" key="1">
    <citation type="submission" date="2020-02" db="EMBL/GenBank/DDBJ databases">
        <title>Acidophilic actinobacteria isolated from forest soil.</title>
        <authorList>
            <person name="Golinska P."/>
        </authorList>
    </citation>
    <scope>NUCLEOTIDE SEQUENCE [LARGE SCALE GENOMIC DNA]</scope>
    <source>
        <strain evidence="2 3">NL8</strain>
    </source>
</reference>
<accession>A0ABS5KWI5</accession>
<organism evidence="2 3">
    <name type="scientific">Catenulispora pinistramenti</name>
    <dbReference type="NCBI Taxonomy" id="2705254"/>
    <lineage>
        <taxon>Bacteria</taxon>
        <taxon>Bacillati</taxon>
        <taxon>Actinomycetota</taxon>
        <taxon>Actinomycetes</taxon>
        <taxon>Catenulisporales</taxon>
        <taxon>Catenulisporaceae</taxon>
        <taxon>Catenulispora</taxon>
    </lineage>
</organism>
<keyword evidence="3" id="KW-1185">Reference proteome</keyword>